<dbReference type="AlphaFoldDB" id="A0A4R8J1E6"/>
<proteinExistence type="predicted"/>
<sequence>MKLLVYSSVTLIVIVVMMLIALSVASRKQPDLGLVDGQLPPCPATPNCVCSEYPVEGASIEPLGYYTLTPDEAWARLKRVVAETGGEVMAEQAGYLHAVYTTPLLRFVDDVEFRLDKKQQVIHIRSASRVGRSDFGANRTRVEKIRAAFGEQAG</sequence>
<comment type="caution">
    <text evidence="2">The sequence shown here is derived from an EMBL/GenBank/DDBJ whole genome shotgun (WGS) entry which is preliminary data.</text>
</comment>
<dbReference type="InterPro" id="IPR010865">
    <property type="entry name" value="DUF1499"/>
</dbReference>
<keyword evidence="3" id="KW-1185">Reference proteome</keyword>
<dbReference type="Proteomes" id="UP000294914">
    <property type="component" value="Unassembled WGS sequence"/>
</dbReference>
<evidence type="ECO:0000313" key="3">
    <source>
        <dbReference type="Proteomes" id="UP000294914"/>
    </source>
</evidence>
<gene>
    <name evidence="2" type="ORF">EDC23_0370</name>
</gene>
<dbReference type="PANTHER" id="PTHR34801">
    <property type="entry name" value="EXPRESSED PROTEIN"/>
    <property type="match status" value="1"/>
</dbReference>
<dbReference type="PANTHER" id="PTHR34801:SF6">
    <property type="entry name" value="SLL1620 PROTEIN"/>
    <property type="match status" value="1"/>
</dbReference>
<keyword evidence="1" id="KW-1133">Transmembrane helix</keyword>
<keyword evidence="1" id="KW-0472">Membrane</keyword>
<dbReference type="EMBL" id="SOQX01000001">
    <property type="protein sequence ID" value="TDY03999.1"/>
    <property type="molecule type" value="Genomic_DNA"/>
</dbReference>
<dbReference type="RefSeq" id="WP_208321243.1">
    <property type="nucleotide sequence ID" value="NZ_SOQX01000001.1"/>
</dbReference>
<evidence type="ECO:0000256" key="1">
    <source>
        <dbReference type="SAM" id="Phobius"/>
    </source>
</evidence>
<protein>
    <submittedName>
        <fullName evidence="2">Uncharacterized protein (DUF1499 family)</fullName>
    </submittedName>
</protein>
<dbReference type="Pfam" id="PF07386">
    <property type="entry name" value="DUF1499"/>
    <property type="match status" value="1"/>
</dbReference>
<feature type="transmembrane region" description="Helical" evidence="1">
    <location>
        <begin position="6"/>
        <end position="25"/>
    </location>
</feature>
<keyword evidence="1" id="KW-0812">Transmembrane</keyword>
<name>A0A4R8J1E6_9GAMM</name>
<reference evidence="2 3" key="1">
    <citation type="submission" date="2019-03" db="EMBL/GenBank/DDBJ databases">
        <title>Genomic Encyclopedia of Type Strains, Phase IV (KMG-IV): sequencing the most valuable type-strain genomes for metagenomic binning, comparative biology and taxonomic classification.</title>
        <authorList>
            <person name="Goeker M."/>
        </authorList>
    </citation>
    <scope>NUCLEOTIDE SEQUENCE [LARGE SCALE GENOMIC DNA]</scope>
    <source>
        <strain evidence="2 3">DSM 16326</strain>
    </source>
</reference>
<accession>A0A4R8J1E6</accession>
<organism evidence="2 3">
    <name type="scientific">Thiohalophilus thiocyanatoxydans</name>
    <dbReference type="NCBI Taxonomy" id="381308"/>
    <lineage>
        <taxon>Bacteria</taxon>
        <taxon>Pseudomonadati</taxon>
        <taxon>Pseudomonadota</taxon>
        <taxon>Gammaproteobacteria</taxon>
        <taxon>Thiohalomonadales</taxon>
        <taxon>Thiohalophilaceae</taxon>
        <taxon>Thiohalophilus</taxon>
    </lineage>
</organism>
<dbReference type="PIRSF" id="PIRSF026426">
    <property type="entry name" value="DUF1499"/>
    <property type="match status" value="1"/>
</dbReference>
<evidence type="ECO:0000313" key="2">
    <source>
        <dbReference type="EMBL" id="TDY03999.1"/>
    </source>
</evidence>